<dbReference type="InterPro" id="IPR048365">
    <property type="entry name" value="TNP-like_RNaseH_N"/>
</dbReference>
<evidence type="ECO:0000313" key="3">
    <source>
        <dbReference type="EMBL" id="CAI6361010.1"/>
    </source>
</evidence>
<dbReference type="EMBL" id="CARXXK010000003">
    <property type="protein sequence ID" value="CAI6361010.1"/>
    <property type="molecule type" value="Genomic_DNA"/>
</dbReference>
<dbReference type="Pfam" id="PF21787">
    <property type="entry name" value="TNP-like_RNaseH_N"/>
    <property type="match status" value="1"/>
</dbReference>
<dbReference type="AlphaFoldDB" id="A0AAV0WYA6"/>
<feature type="domain" description="Transposable element P transposase-like GTP-binding insertion" evidence="2">
    <location>
        <begin position="117"/>
        <end position="205"/>
    </location>
</feature>
<sequence length="310" mass="35808">MTSREKLTVICFDETYVSNRLCYDKKNEHVIGPHKCVQTVVVRGLTSNWKQPIFYDYDTKMTKELLFNIIEELHKIDFNVIAMVSDMGPSTWLWRTLNISIENTTGFVLPNSKYVGKSILQTLLKIDSGDLKLAYRLTERHLEVQGCGRMNVKLASQVFSDTVAKAIAYCGEKNYLDKQNWKDASEMILLFNNWFDIFNTQHKFDGGTPSYGINLEHQDEFLDKMSTFILEMRVYGKKTLVPFQKGIAVCNKSLKSLLKYLKDEHGMEYIIGRRLNQDIIENLFSFLKGMTGSASSSITALDFKYWQVFI</sequence>
<name>A0AAV0WYA6_9HEMI</name>
<proteinExistence type="predicted"/>
<evidence type="ECO:0000259" key="2">
    <source>
        <dbReference type="Pfam" id="PF21788"/>
    </source>
</evidence>
<dbReference type="Pfam" id="PF21788">
    <property type="entry name" value="TNP-like_GBD"/>
    <property type="match status" value="1"/>
</dbReference>
<feature type="domain" description="Transposable element P transposase-like RNase H" evidence="1">
    <location>
        <begin position="39"/>
        <end position="90"/>
    </location>
</feature>
<evidence type="ECO:0000313" key="4">
    <source>
        <dbReference type="Proteomes" id="UP001160148"/>
    </source>
</evidence>
<reference evidence="3 4" key="1">
    <citation type="submission" date="2023-01" db="EMBL/GenBank/DDBJ databases">
        <authorList>
            <person name="Whitehead M."/>
        </authorList>
    </citation>
    <scope>NUCLEOTIDE SEQUENCE [LARGE SCALE GENOMIC DNA]</scope>
</reference>
<evidence type="ECO:0008006" key="5">
    <source>
        <dbReference type="Google" id="ProtNLM"/>
    </source>
</evidence>
<keyword evidence="4" id="KW-1185">Reference proteome</keyword>
<gene>
    <name evidence="3" type="ORF">MEUPH1_LOCUS16239</name>
</gene>
<dbReference type="InterPro" id="IPR048366">
    <property type="entry name" value="TNP-like_GBD"/>
</dbReference>
<accession>A0AAV0WYA6</accession>
<comment type="caution">
    <text evidence="3">The sequence shown here is derived from an EMBL/GenBank/DDBJ whole genome shotgun (WGS) entry which is preliminary data.</text>
</comment>
<evidence type="ECO:0000259" key="1">
    <source>
        <dbReference type="Pfam" id="PF21787"/>
    </source>
</evidence>
<organism evidence="3 4">
    <name type="scientific">Macrosiphum euphorbiae</name>
    <name type="common">potato aphid</name>
    <dbReference type="NCBI Taxonomy" id="13131"/>
    <lineage>
        <taxon>Eukaryota</taxon>
        <taxon>Metazoa</taxon>
        <taxon>Ecdysozoa</taxon>
        <taxon>Arthropoda</taxon>
        <taxon>Hexapoda</taxon>
        <taxon>Insecta</taxon>
        <taxon>Pterygota</taxon>
        <taxon>Neoptera</taxon>
        <taxon>Paraneoptera</taxon>
        <taxon>Hemiptera</taxon>
        <taxon>Sternorrhyncha</taxon>
        <taxon>Aphidomorpha</taxon>
        <taxon>Aphidoidea</taxon>
        <taxon>Aphididae</taxon>
        <taxon>Macrosiphini</taxon>
        <taxon>Macrosiphum</taxon>
    </lineage>
</organism>
<protein>
    <recommendedName>
        <fullName evidence="5">Transposase</fullName>
    </recommendedName>
</protein>
<dbReference type="Proteomes" id="UP001160148">
    <property type="component" value="Unassembled WGS sequence"/>
</dbReference>